<evidence type="ECO:0000256" key="7">
    <source>
        <dbReference type="SAM" id="Phobius"/>
    </source>
</evidence>
<evidence type="ECO:0000313" key="10">
    <source>
        <dbReference type="Proteomes" id="UP000479710"/>
    </source>
</evidence>
<dbReference type="Gene3D" id="3.30.40.10">
    <property type="entry name" value="Zinc/RING finger domain, C3HC4 (zinc finger)"/>
    <property type="match status" value="1"/>
</dbReference>
<evidence type="ECO:0000256" key="1">
    <source>
        <dbReference type="ARBA" id="ARBA00000900"/>
    </source>
</evidence>
<feature type="domain" description="RING-type" evidence="8">
    <location>
        <begin position="117"/>
        <end position="143"/>
    </location>
</feature>
<dbReference type="PROSITE" id="PS51257">
    <property type="entry name" value="PROKAR_LIPOPROTEIN"/>
    <property type="match status" value="1"/>
</dbReference>
<sequence length="155" mass="16663">MPFKLALIVVAPMTVSCILLFVAGVPWRITGRIAAVLAAFLIVTGLCDLARRRRGTTTGATGRRVAEQVPAAGTRTTAHHDVRVTPPREHPAAGLAEAVIAGLPTYTYEKRRGAGDECAVCLGEVRPREVVKRLPACTHLFHKGVAEVESEYQPD</sequence>
<dbReference type="PANTHER" id="PTHR14155:SF548">
    <property type="entry name" value="RING-TYPE DOMAIN-CONTAINING PROTEIN"/>
    <property type="match status" value="1"/>
</dbReference>
<dbReference type="PANTHER" id="PTHR14155">
    <property type="entry name" value="RING FINGER DOMAIN-CONTAINING"/>
    <property type="match status" value="1"/>
</dbReference>
<feature type="transmembrane region" description="Helical" evidence="7">
    <location>
        <begin position="7"/>
        <end position="27"/>
    </location>
</feature>
<dbReference type="GO" id="GO:0008270">
    <property type="term" value="F:zinc ion binding"/>
    <property type="evidence" value="ECO:0007669"/>
    <property type="project" value="UniProtKB-KW"/>
</dbReference>
<dbReference type="EMBL" id="SPHZ02000008">
    <property type="protein sequence ID" value="KAF0902926.1"/>
    <property type="molecule type" value="Genomic_DNA"/>
</dbReference>
<keyword evidence="10" id="KW-1185">Reference proteome</keyword>
<proteinExistence type="inferred from homology"/>
<evidence type="ECO:0000256" key="6">
    <source>
        <dbReference type="ARBA" id="ARBA00024209"/>
    </source>
</evidence>
<keyword evidence="4" id="KW-0863">Zinc-finger</keyword>
<accession>A0A6G1CRY5</accession>
<organism evidence="9 10">
    <name type="scientific">Oryza meyeriana var. granulata</name>
    <dbReference type="NCBI Taxonomy" id="110450"/>
    <lineage>
        <taxon>Eukaryota</taxon>
        <taxon>Viridiplantae</taxon>
        <taxon>Streptophyta</taxon>
        <taxon>Embryophyta</taxon>
        <taxon>Tracheophyta</taxon>
        <taxon>Spermatophyta</taxon>
        <taxon>Magnoliopsida</taxon>
        <taxon>Liliopsida</taxon>
        <taxon>Poales</taxon>
        <taxon>Poaceae</taxon>
        <taxon>BOP clade</taxon>
        <taxon>Oryzoideae</taxon>
        <taxon>Oryzeae</taxon>
        <taxon>Oryzinae</taxon>
        <taxon>Oryza</taxon>
        <taxon>Oryza meyeriana</taxon>
    </lineage>
</organism>
<dbReference type="SUPFAM" id="SSF57850">
    <property type="entry name" value="RING/U-box"/>
    <property type="match status" value="1"/>
</dbReference>
<evidence type="ECO:0000259" key="8">
    <source>
        <dbReference type="Pfam" id="PF17123"/>
    </source>
</evidence>
<keyword evidence="7" id="KW-1133">Transmembrane helix</keyword>
<keyword evidence="5" id="KW-0862">Zinc</keyword>
<dbReference type="AlphaFoldDB" id="A0A6G1CRY5"/>
<dbReference type="Proteomes" id="UP000479710">
    <property type="component" value="Unassembled WGS sequence"/>
</dbReference>
<reference evidence="9 10" key="1">
    <citation type="submission" date="2019-11" db="EMBL/GenBank/DDBJ databases">
        <title>Whole genome sequence of Oryza granulata.</title>
        <authorList>
            <person name="Li W."/>
        </authorList>
    </citation>
    <scope>NUCLEOTIDE SEQUENCE [LARGE SCALE GENOMIC DNA]</scope>
    <source>
        <strain evidence="10">cv. Menghai</strain>
        <tissue evidence="9">Leaf</tissue>
    </source>
</reference>
<evidence type="ECO:0000256" key="3">
    <source>
        <dbReference type="ARBA" id="ARBA00022723"/>
    </source>
</evidence>
<keyword evidence="3" id="KW-0479">Metal-binding</keyword>
<dbReference type="InterPro" id="IPR053238">
    <property type="entry name" value="RING-H2_zinc_finger"/>
</dbReference>
<name>A0A6G1CRY5_9ORYZ</name>
<evidence type="ECO:0000256" key="4">
    <source>
        <dbReference type="ARBA" id="ARBA00022771"/>
    </source>
</evidence>
<comment type="similarity">
    <text evidence="6">Belongs to the RING-type zinc finger family. ATL subfamily.</text>
</comment>
<dbReference type="Pfam" id="PF17123">
    <property type="entry name" value="zf-RING_11"/>
    <property type="match status" value="1"/>
</dbReference>
<comment type="catalytic activity">
    <reaction evidence="1">
        <text>S-ubiquitinyl-[E2 ubiquitin-conjugating enzyme]-L-cysteine + [acceptor protein]-L-lysine = [E2 ubiquitin-conjugating enzyme]-L-cysteine + N(6)-ubiquitinyl-[acceptor protein]-L-lysine.</text>
        <dbReference type="EC" id="2.3.2.27"/>
    </reaction>
</comment>
<evidence type="ECO:0000256" key="5">
    <source>
        <dbReference type="ARBA" id="ARBA00022833"/>
    </source>
</evidence>
<dbReference type="OrthoDB" id="8062037at2759"/>
<protein>
    <recommendedName>
        <fullName evidence="2">RING-type E3 ubiquitin transferase</fullName>
        <ecNumber evidence="2">2.3.2.27</ecNumber>
    </recommendedName>
</protein>
<dbReference type="GO" id="GO:0061630">
    <property type="term" value="F:ubiquitin protein ligase activity"/>
    <property type="evidence" value="ECO:0007669"/>
    <property type="project" value="UniProtKB-EC"/>
</dbReference>
<evidence type="ECO:0000256" key="2">
    <source>
        <dbReference type="ARBA" id="ARBA00012483"/>
    </source>
</evidence>
<dbReference type="EC" id="2.3.2.27" evidence="2"/>
<keyword evidence="7" id="KW-0472">Membrane</keyword>
<comment type="caution">
    <text evidence="9">The sequence shown here is derived from an EMBL/GenBank/DDBJ whole genome shotgun (WGS) entry which is preliminary data.</text>
</comment>
<dbReference type="InterPro" id="IPR013083">
    <property type="entry name" value="Znf_RING/FYVE/PHD"/>
</dbReference>
<gene>
    <name evidence="9" type="ORF">E2562_019863</name>
</gene>
<evidence type="ECO:0000313" key="9">
    <source>
        <dbReference type="EMBL" id="KAF0902926.1"/>
    </source>
</evidence>
<feature type="transmembrane region" description="Helical" evidence="7">
    <location>
        <begin position="33"/>
        <end position="50"/>
    </location>
</feature>
<dbReference type="InterPro" id="IPR001841">
    <property type="entry name" value="Znf_RING"/>
</dbReference>
<keyword evidence="7" id="KW-0812">Transmembrane</keyword>